<sequence>MLRTDHLAQADRHPVRIDTTLGTVRFSVLLGSEELPAEPDTVWRLANGSHLYRWRHPAATVDVLLGGIDGLPWGDGAPVPLWAAIWQVRARAGISGLVVSAQLTDMPVDADSGPDSGECLAAVSAENEEFMVSIGGPDYELLAAQAVDGRLIPARWAQLLPADEDETTVEYGVRYTGPAGVAWHLPGLTTAEVARLCITTAWCPRDDDRPAAWFAVDLPLDTAYHQLVTDPN</sequence>
<accession>A0A846XR89</accession>
<dbReference type="AlphaFoldDB" id="A0A846XR89"/>
<dbReference type="Proteomes" id="UP000565715">
    <property type="component" value="Unassembled WGS sequence"/>
</dbReference>
<gene>
    <name evidence="1" type="ORF">HGA13_29920</name>
</gene>
<protein>
    <submittedName>
        <fullName evidence="1">Uncharacterized protein</fullName>
    </submittedName>
</protein>
<evidence type="ECO:0000313" key="1">
    <source>
        <dbReference type="EMBL" id="NKY37256.1"/>
    </source>
</evidence>
<evidence type="ECO:0000313" key="2">
    <source>
        <dbReference type="Proteomes" id="UP000565715"/>
    </source>
</evidence>
<organism evidence="1 2">
    <name type="scientific">Nocardia speluncae</name>
    <dbReference type="NCBI Taxonomy" id="419477"/>
    <lineage>
        <taxon>Bacteria</taxon>
        <taxon>Bacillati</taxon>
        <taxon>Actinomycetota</taxon>
        <taxon>Actinomycetes</taxon>
        <taxon>Mycobacteriales</taxon>
        <taxon>Nocardiaceae</taxon>
        <taxon>Nocardia</taxon>
    </lineage>
</organism>
<dbReference type="RefSeq" id="WP_068040865.1">
    <property type="nucleotide sequence ID" value="NZ_JAAXOO010000008.1"/>
</dbReference>
<name>A0A846XR89_9NOCA</name>
<proteinExistence type="predicted"/>
<comment type="caution">
    <text evidence="1">The sequence shown here is derived from an EMBL/GenBank/DDBJ whole genome shotgun (WGS) entry which is preliminary data.</text>
</comment>
<dbReference type="EMBL" id="JAAXOO010000008">
    <property type="protein sequence ID" value="NKY37256.1"/>
    <property type="molecule type" value="Genomic_DNA"/>
</dbReference>
<keyword evidence="2" id="KW-1185">Reference proteome</keyword>
<reference evidence="1 2" key="1">
    <citation type="submission" date="2020-04" db="EMBL/GenBank/DDBJ databases">
        <title>MicrobeNet Type strains.</title>
        <authorList>
            <person name="Nicholson A.C."/>
        </authorList>
    </citation>
    <scope>NUCLEOTIDE SEQUENCE [LARGE SCALE GENOMIC DNA]</scope>
    <source>
        <strain evidence="1 2">DSM 45078</strain>
    </source>
</reference>